<feature type="transmembrane region" description="Helical" evidence="1">
    <location>
        <begin position="15"/>
        <end position="33"/>
    </location>
</feature>
<dbReference type="AlphaFoldDB" id="F3UU91"/>
<dbReference type="EMBL" id="AFFO01000001">
    <property type="protein sequence ID" value="EGJ41907.1"/>
    <property type="molecule type" value="Genomic_DNA"/>
</dbReference>
<keyword evidence="1" id="KW-1133">Transmembrane helix</keyword>
<evidence type="ECO:0000256" key="1">
    <source>
        <dbReference type="SAM" id="Phobius"/>
    </source>
</evidence>
<protein>
    <submittedName>
        <fullName evidence="2">Uncharacterized protein</fullName>
    </submittedName>
</protein>
<evidence type="ECO:0000313" key="3">
    <source>
        <dbReference type="Proteomes" id="UP000006459"/>
    </source>
</evidence>
<dbReference type="Proteomes" id="UP000006459">
    <property type="component" value="Unassembled WGS sequence"/>
</dbReference>
<comment type="caution">
    <text evidence="2">The sequence shown here is derived from an EMBL/GenBank/DDBJ whole genome shotgun (WGS) entry which is preliminary data.</text>
</comment>
<keyword evidence="1" id="KW-0472">Membrane</keyword>
<organism evidence="2 3">
    <name type="scientific">Streptococcus sanguinis SK49</name>
    <dbReference type="NCBI Taxonomy" id="888808"/>
    <lineage>
        <taxon>Bacteria</taxon>
        <taxon>Bacillati</taxon>
        <taxon>Bacillota</taxon>
        <taxon>Bacilli</taxon>
        <taxon>Lactobacillales</taxon>
        <taxon>Streptococcaceae</taxon>
        <taxon>Streptococcus</taxon>
    </lineage>
</organism>
<accession>F3UU91</accession>
<reference evidence="2 3" key="1">
    <citation type="submission" date="2011-03" db="EMBL/GenBank/DDBJ databases">
        <authorList>
            <person name="Muzny D."/>
            <person name="Qin X."/>
            <person name="Deng J."/>
            <person name="Jiang H."/>
            <person name="Liu Y."/>
            <person name="Qu J."/>
            <person name="Song X.-Z."/>
            <person name="Zhang L."/>
            <person name="Thornton R."/>
            <person name="Coyle M."/>
            <person name="Francisco L."/>
            <person name="Jackson L."/>
            <person name="Javaid M."/>
            <person name="Korchina V."/>
            <person name="Kovar C."/>
            <person name="Mata R."/>
            <person name="Mathew T."/>
            <person name="Ngo R."/>
            <person name="Nguyen L."/>
            <person name="Nguyen N."/>
            <person name="Okwuonu G."/>
            <person name="Ongeri F."/>
            <person name="Pham C."/>
            <person name="Simmons D."/>
            <person name="Wilczek-Boney K."/>
            <person name="Hale W."/>
            <person name="Jakkamsetti A."/>
            <person name="Pham P."/>
            <person name="Ruth R."/>
            <person name="San Lucas F."/>
            <person name="Warren J."/>
            <person name="Zhang J."/>
            <person name="Zhao Z."/>
            <person name="Zhou C."/>
            <person name="Zhu D."/>
            <person name="Lee S."/>
            <person name="Bess C."/>
            <person name="Blankenburg K."/>
            <person name="Forbes L."/>
            <person name="Fu Q."/>
            <person name="Gubbala S."/>
            <person name="Hirani K."/>
            <person name="Jayaseelan J.C."/>
            <person name="Lara F."/>
            <person name="Munidasa M."/>
            <person name="Palculict T."/>
            <person name="Patil S."/>
            <person name="Pu L.-L."/>
            <person name="Saada N."/>
            <person name="Tang L."/>
            <person name="Weissenberger G."/>
            <person name="Zhu Y."/>
            <person name="Hemphill L."/>
            <person name="Shang Y."/>
            <person name="Youmans B."/>
            <person name="Ayvaz T."/>
            <person name="Ross M."/>
            <person name="Santibanez J."/>
            <person name="Aqrawi P."/>
            <person name="Gross S."/>
            <person name="Joshi V."/>
            <person name="Fowler G."/>
            <person name="Nazareth L."/>
            <person name="Reid J."/>
            <person name="Worley K."/>
            <person name="Petrosino J."/>
            <person name="Highlander S."/>
            <person name="Gibbs R."/>
        </authorList>
    </citation>
    <scope>NUCLEOTIDE SEQUENCE [LARGE SCALE GENOMIC DNA]</scope>
    <source>
        <strain evidence="2 3">SK49</strain>
    </source>
</reference>
<sequence>MKQLSEFLCFKETTLIKPFGLIFCMILFTFDFIHDTIAFV</sequence>
<name>F3UU91_STRSA</name>
<keyword evidence="1" id="KW-0812">Transmembrane</keyword>
<proteinExistence type="predicted"/>
<dbReference type="HOGENOM" id="CLU_3297403_0_0_9"/>
<gene>
    <name evidence="2" type="ORF">HMPREF9380_0079</name>
</gene>
<evidence type="ECO:0000313" key="2">
    <source>
        <dbReference type="EMBL" id="EGJ41907.1"/>
    </source>
</evidence>